<evidence type="ECO:0000256" key="1">
    <source>
        <dbReference type="ARBA" id="ARBA00006739"/>
    </source>
</evidence>
<comment type="similarity">
    <text evidence="1">Belongs to the glycosyltransferase 2 family.</text>
</comment>
<protein>
    <submittedName>
        <fullName evidence="6">Glycosyltransferase, GT2 family</fullName>
    </submittedName>
</protein>
<evidence type="ECO:0000259" key="5">
    <source>
        <dbReference type="Pfam" id="PF00535"/>
    </source>
</evidence>
<evidence type="ECO:0000256" key="4">
    <source>
        <dbReference type="SAM" id="Phobius"/>
    </source>
</evidence>
<proteinExistence type="inferred from homology"/>
<dbReference type="SUPFAM" id="SSF53448">
    <property type="entry name" value="Nucleotide-diphospho-sugar transferases"/>
    <property type="match status" value="1"/>
</dbReference>
<sequence>METKISVVIPTYKRPRLLVRCLEALALQTLDKTMFEVVIVSDGPDRATGEAIARWYATQPAVNLRYLSTPAKKGPAAARNAGWMAAKHTLIAFTDDDCVPAPGWLQAFRCHYHGEPHVAMTGRVQVPLSPRPTDFEWNTAQLQTAEFITANCCCSKAALLSVDGFDEAFGMAWREDSELQFKLITQGIPIVRIDEACVWHPVRPAPWGVSLREQKKGLYNALLYKKHPRLFREKIQRRPLWHYYITVSLFVAMCAALVFDWRPWFQLALIGWLLCVVLFTWKRLRTTRKSISHIAEMAVTSMLIPFASVYWQWYGAIKYRVLLL</sequence>
<keyword evidence="7" id="KW-1185">Reference proteome</keyword>
<gene>
    <name evidence="6" type="ORF">SAMN05660226_03539</name>
</gene>
<evidence type="ECO:0000313" key="6">
    <source>
        <dbReference type="EMBL" id="SKB87302.1"/>
    </source>
</evidence>
<dbReference type="PANTHER" id="PTHR43179:SF12">
    <property type="entry name" value="GALACTOFURANOSYLTRANSFERASE GLFT2"/>
    <property type="match status" value="1"/>
</dbReference>
<keyword evidence="4" id="KW-0812">Transmembrane</keyword>
<feature type="domain" description="Glycosyltransferase 2-like" evidence="5">
    <location>
        <begin position="6"/>
        <end position="163"/>
    </location>
</feature>
<dbReference type="InterPro" id="IPR001173">
    <property type="entry name" value="Glyco_trans_2-like"/>
</dbReference>
<evidence type="ECO:0000313" key="7">
    <source>
        <dbReference type="Proteomes" id="UP000190541"/>
    </source>
</evidence>
<dbReference type="Gene3D" id="3.90.550.10">
    <property type="entry name" value="Spore Coat Polysaccharide Biosynthesis Protein SpsA, Chain A"/>
    <property type="match status" value="1"/>
</dbReference>
<accession>A0A1T5ETN9</accession>
<dbReference type="OrthoDB" id="9801954at2"/>
<feature type="transmembrane region" description="Helical" evidence="4">
    <location>
        <begin position="264"/>
        <end position="281"/>
    </location>
</feature>
<feature type="transmembrane region" description="Helical" evidence="4">
    <location>
        <begin position="293"/>
        <end position="314"/>
    </location>
</feature>
<keyword evidence="4" id="KW-1133">Transmembrane helix</keyword>
<dbReference type="EMBL" id="FUYS01000011">
    <property type="protein sequence ID" value="SKB87302.1"/>
    <property type="molecule type" value="Genomic_DNA"/>
</dbReference>
<dbReference type="Proteomes" id="UP000190541">
    <property type="component" value="Unassembled WGS sequence"/>
</dbReference>
<organism evidence="6 7">
    <name type="scientific">Parapedobacter luteus</name>
    <dbReference type="NCBI Taxonomy" id="623280"/>
    <lineage>
        <taxon>Bacteria</taxon>
        <taxon>Pseudomonadati</taxon>
        <taxon>Bacteroidota</taxon>
        <taxon>Sphingobacteriia</taxon>
        <taxon>Sphingobacteriales</taxon>
        <taxon>Sphingobacteriaceae</taxon>
        <taxon>Parapedobacter</taxon>
    </lineage>
</organism>
<keyword evidence="4" id="KW-0472">Membrane</keyword>
<keyword evidence="3 6" id="KW-0808">Transferase</keyword>
<dbReference type="CDD" id="cd00761">
    <property type="entry name" value="Glyco_tranf_GTA_type"/>
    <property type="match status" value="1"/>
</dbReference>
<reference evidence="6 7" key="1">
    <citation type="submission" date="2017-02" db="EMBL/GenBank/DDBJ databases">
        <authorList>
            <person name="Peterson S.W."/>
        </authorList>
    </citation>
    <scope>NUCLEOTIDE SEQUENCE [LARGE SCALE GENOMIC DNA]</scope>
    <source>
        <strain evidence="6 7">DSM 22899</strain>
    </source>
</reference>
<dbReference type="GO" id="GO:0016757">
    <property type="term" value="F:glycosyltransferase activity"/>
    <property type="evidence" value="ECO:0007669"/>
    <property type="project" value="UniProtKB-KW"/>
</dbReference>
<dbReference type="RefSeq" id="WP_079718180.1">
    <property type="nucleotide sequence ID" value="NZ_FUYS01000011.1"/>
</dbReference>
<dbReference type="AlphaFoldDB" id="A0A1T5ETN9"/>
<keyword evidence="2" id="KW-0328">Glycosyltransferase</keyword>
<evidence type="ECO:0000256" key="2">
    <source>
        <dbReference type="ARBA" id="ARBA00022676"/>
    </source>
</evidence>
<feature type="transmembrane region" description="Helical" evidence="4">
    <location>
        <begin position="240"/>
        <end position="258"/>
    </location>
</feature>
<evidence type="ECO:0000256" key="3">
    <source>
        <dbReference type="ARBA" id="ARBA00022679"/>
    </source>
</evidence>
<name>A0A1T5ETN9_9SPHI</name>
<dbReference type="Pfam" id="PF00535">
    <property type="entry name" value="Glycos_transf_2"/>
    <property type="match status" value="1"/>
</dbReference>
<dbReference type="STRING" id="623280.SAMN05660226_03539"/>
<dbReference type="PANTHER" id="PTHR43179">
    <property type="entry name" value="RHAMNOSYLTRANSFERASE WBBL"/>
    <property type="match status" value="1"/>
</dbReference>
<dbReference type="InterPro" id="IPR029044">
    <property type="entry name" value="Nucleotide-diphossugar_trans"/>
</dbReference>